<gene>
    <name evidence="1" type="ORF">FJQ98_24940</name>
</gene>
<proteinExistence type="predicted"/>
<evidence type="ECO:0000313" key="2">
    <source>
        <dbReference type="Proteomes" id="UP000596049"/>
    </source>
</evidence>
<dbReference type="RefSeq" id="WP_053593809.1">
    <property type="nucleotide sequence ID" value="NZ_CP067341.1"/>
</dbReference>
<dbReference type="Proteomes" id="UP000596049">
    <property type="component" value="Chromosome"/>
</dbReference>
<dbReference type="EMBL" id="CP067341">
    <property type="protein sequence ID" value="QQP12300.1"/>
    <property type="molecule type" value="Genomic_DNA"/>
</dbReference>
<protein>
    <submittedName>
        <fullName evidence="1">Uncharacterized protein</fullName>
    </submittedName>
</protein>
<sequence length="203" mass="22585">MRKTILTLTIAVVFLISLVIYYSKSDADGSSNNDSIDEEFDFSSFNKINEKITDEFTFPGYEEILGEKGDIVVVPVSITGKDESLGKQGLYQRNKKYVYKNPEKGVVIILSISAAASKSNNTWEHSIYYTEDLFNPQSGDLSKTYHDNYPSSEVAQYSFLGNGYAISVLGISNNLTNQEVFTLSETAKFVDALSPITDTPYSK</sequence>
<name>A0ABX7AQS2_9BACI</name>
<evidence type="ECO:0000313" key="1">
    <source>
        <dbReference type="EMBL" id="QQP12300.1"/>
    </source>
</evidence>
<keyword evidence="2" id="KW-1185">Reference proteome</keyword>
<accession>A0ABX7AQS2</accession>
<organism evidence="1 2">
    <name type="scientific">Lysinibacillus agricola</name>
    <dbReference type="NCBI Taxonomy" id="2590012"/>
    <lineage>
        <taxon>Bacteria</taxon>
        <taxon>Bacillati</taxon>
        <taxon>Bacillota</taxon>
        <taxon>Bacilli</taxon>
        <taxon>Bacillales</taxon>
        <taxon>Bacillaceae</taxon>
        <taxon>Lysinibacillus</taxon>
    </lineage>
</organism>
<reference evidence="1 2" key="1">
    <citation type="submission" date="2020-01" db="EMBL/GenBank/DDBJ databases">
        <authorList>
            <person name="Liu G."/>
            <person name="Liu B."/>
        </authorList>
    </citation>
    <scope>NUCLEOTIDE SEQUENCE [LARGE SCALE GENOMIC DNA]</scope>
    <source>
        <strain evidence="1 2">FJAT-51161</strain>
    </source>
</reference>